<keyword evidence="4 7" id="KW-0238">DNA-binding</keyword>
<sequence length="246" mass="28250">MEEDRMPLEILLISQNLKLADKLEKLLAAFQINTRVSFEPLDHLLQQVSGVVWDLNTTKLPENDSELQILRSQIAGPILLLDKKQRSVETICSYLLDYHLDDYISGEPMNEIVARIVQKIWVYQNKDNLQLNQQSQESESLMVGHLKIDLSKFQVNNGKKKLNLSPIEYKLLLFFVSNSNTVLSRTQIASAVWGNTTGATLRIIDTHISNLRKKIEVEPKNPQMLTTIRGFGYLFKNKRNEKSQVN</sequence>
<dbReference type="EMBL" id="AZEA01000030">
    <property type="protein sequence ID" value="KRK86951.1"/>
    <property type="molecule type" value="Genomic_DNA"/>
</dbReference>
<dbReference type="InterPro" id="IPR001867">
    <property type="entry name" value="OmpR/PhoB-type_DNA-bd"/>
</dbReference>
<dbReference type="PROSITE" id="PS51755">
    <property type="entry name" value="OMPR_PHOB"/>
    <property type="match status" value="1"/>
</dbReference>
<comment type="caution">
    <text evidence="9">The sequence shown here is derived from an EMBL/GenBank/DDBJ whole genome shotgun (WGS) entry which is preliminary data.</text>
</comment>
<evidence type="ECO:0000256" key="2">
    <source>
        <dbReference type="ARBA" id="ARBA00023012"/>
    </source>
</evidence>
<dbReference type="FunFam" id="1.10.10.10:FF:000018">
    <property type="entry name" value="DNA-binding response regulator ResD"/>
    <property type="match status" value="1"/>
</dbReference>
<dbReference type="CDD" id="cd00383">
    <property type="entry name" value="trans_reg_C"/>
    <property type="match status" value="1"/>
</dbReference>
<dbReference type="InterPro" id="IPR036388">
    <property type="entry name" value="WH-like_DNA-bd_sf"/>
</dbReference>
<keyword evidence="3" id="KW-0805">Transcription regulation</keyword>
<dbReference type="GO" id="GO:0000156">
    <property type="term" value="F:phosphorelay response regulator activity"/>
    <property type="evidence" value="ECO:0007669"/>
    <property type="project" value="TreeGrafter"/>
</dbReference>
<feature type="domain" description="OmpR/PhoB-type" evidence="8">
    <location>
        <begin position="138"/>
        <end position="237"/>
    </location>
</feature>
<dbReference type="SUPFAM" id="SSF46894">
    <property type="entry name" value="C-terminal effector domain of the bipartite response regulators"/>
    <property type="match status" value="1"/>
</dbReference>
<evidence type="ECO:0000256" key="6">
    <source>
        <dbReference type="ARBA" id="ARBA00023163"/>
    </source>
</evidence>
<dbReference type="SMART" id="SM00862">
    <property type="entry name" value="Trans_reg_C"/>
    <property type="match status" value="1"/>
</dbReference>
<dbReference type="InterPro" id="IPR039420">
    <property type="entry name" value="WalR-like"/>
</dbReference>
<proteinExistence type="predicted"/>
<evidence type="ECO:0000256" key="5">
    <source>
        <dbReference type="ARBA" id="ARBA00023159"/>
    </source>
</evidence>
<dbReference type="OrthoDB" id="9802426at2"/>
<name>A0A0R1L6C0_9LACO</name>
<dbReference type="GO" id="GO:0000976">
    <property type="term" value="F:transcription cis-regulatory region binding"/>
    <property type="evidence" value="ECO:0007669"/>
    <property type="project" value="TreeGrafter"/>
</dbReference>
<dbReference type="Proteomes" id="UP000051581">
    <property type="component" value="Unassembled WGS sequence"/>
</dbReference>
<keyword evidence="6" id="KW-0804">Transcription</keyword>
<evidence type="ECO:0000256" key="7">
    <source>
        <dbReference type="PROSITE-ProRule" id="PRU01091"/>
    </source>
</evidence>
<gene>
    <name evidence="9" type="ORF">FD17_GL001778</name>
</gene>
<keyword evidence="10" id="KW-1185">Reference proteome</keyword>
<dbReference type="PATRIC" id="fig|1423808.3.peg.1799"/>
<keyword evidence="2" id="KW-0902">Two-component regulatory system</keyword>
<dbReference type="InterPro" id="IPR016032">
    <property type="entry name" value="Sig_transdc_resp-reg_C-effctor"/>
</dbReference>
<evidence type="ECO:0000256" key="3">
    <source>
        <dbReference type="ARBA" id="ARBA00023015"/>
    </source>
</evidence>
<feature type="DNA-binding region" description="OmpR/PhoB-type" evidence="7">
    <location>
        <begin position="138"/>
        <end position="237"/>
    </location>
</feature>
<dbReference type="Pfam" id="PF00486">
    <property type="entry name" value="Trans_reg_C"/>
    <property type="match status" value="1"/>
</dbReference>
<evidence type="ECO:0000256" key="4">
    <source>
        <dbReference type="ARBA" id="ARBA00023125"/>
    </source>
</evidence>
<dbReference type="PANTHER" id="PTHR48111">
    <property type="entry name" value="REGULATOR OF RPOS"/>
    <property type="match status" value="1"/>
</dbReference>
<evidence type="ECO:0000259" key="8">
    <source>
        <dbReference type="PROSITE" id="PS51755"/>
    </source>
</evidence>
<dbReference type="AlphaFoldDB" id="A0A0R1L6C0"/>
<reference evidence="9 10" key="1">
    <citation type="journal article" date="2015" name="Genome Announc.">
        <title>Expanding the biotechnology potential of lactobacilli through comparative genomics of 213 strains and associated genera.</title>
        <authorList>
            <person name="Sun Z."/>
            <person name="Harris H.M."/>
            <person name="McCann A."/>
            <person name="Guo C."/>
            <person name="Argimon S."/>
            <person name="Zhang W."/>
            <person name="Yang X."/>
            <person name="Jeffery I.B."/>
            <person name="Cooney J.C."/>
            <person name="Kagawa T.F."/>
            <person name="Liu W."/>
            <person name="Song Y."/>
            <person name="Salvetti E."/>
            <person name="Wrobel A."/>
            <person name="Rasinkangas P."/>
            <person name="Parkhill J."/>
            <person name="Rea M.C."/>
            <person name="O'Sullivan O."/>
            <person name="Ritari J."/>
            <person name="Douillard F.P."/>
            <person name="Paul Ross R."/>
            <person name="Yang R."/>
            <person name="Briner A.E."/>
            <person name="Felis G.E."/>
            <person name="de Vos W.M."/>
            <person name="Barrangou R."/>
            <person name="Klaenhammer T.R."/>
            <person name="Caufield P.W."/>
            <person name="Cui Y."/>
            <person name="Zhang H."/>
            <person name="O'Toole P.W."/>
        </authorList>
    </citation>
    <scope>NUCLEOTIDE SEQUENCE [LARGE SCALE GENOMIC DNA]</scope>
    <source>
        <strain evidence="9 10">DSM 19904</strain>
    </source>
</reference>
<keyword evidence="1" id="KW-0597">Phosphoprotein</keyword>
<dbReference type="GO" id="GO:0005829">
    <property type="term" value="C:cytosol"/>
    <property type="evidence" value="ECO:0007669"/>
    <property type="project" value="TreeGrafter"/>
</dbReference>
<dbReference type="GO" id="GO:0032993">
    <property type="term" value="C:protein-DNA complex"/>
    <property type="evidence" value="ECO:0007669"/>
    <property type="project" value="TreeGrafter"/>
</dbReference>
<evidence type="ECO:0000256" key="1">
    <source>
        <dbReference type="ARBA" id="ARBA00022553"/>
    </source>
</evidence>
<evidence type="ECO:0000313" key="9">
    <source>
        <dbReference type="EMBL" id="KRK86951.1"/>
    </source>
</evidence>
<keyword evidence="5" id="KW-0010">Activator</keyword>
<accession>A0A0R1L6C0</accession>
<dbReference type="PANTHER" id="PTHR48111:SF1">
    <property type="entry name" value="TWO-COMPONENT RESPONSE REGULATOR ORR33"/>
    <property type="match status" value="1"/>
</dbReference>
<dbReference type="Gene3D" id="1.10.10.10">
    <property type="entry name" value="Winged helix-like DNA-binding domain superfamily/Winged helix DNA-binding domain"/>
    <property type="match status" value="1"/>
</dbReference>
<organism evidence="9 10">
    <name type="scientific">Lentilactobacillus sunkii DSM 19904</name>
    <dbReference type="NCBI Taxonomy" id="1423808"/>
    <lineage>
        <taxon>Bacteria</taxon>
        <taxon>Bacillati</taxon>
        <taxon>Bacillota</taxon>
        <taxon>Bacilli</taxon>
        <taxon>Lactobacillales</taxon>
        <taxon>Lactobacillaceae</taxon>
        <taxon>Lentilactobacillus</taxon>
    </lineage>
</organism>
<protein>
    <submittedName>
        <fullName evidence="9">Winged helix family transcriptional regulator</fullName>
    </submittedName>
</protein>
<evidence type="ECO:0000313" key="10">
    <source>
        <dbReference type="Proteomes" id="UP000051581"/>
    </source>
</evidence>
<dbReference type="GO" id="GO:0006355">
    <property type="term" value="P:regulation of DNA-templated transcription"/>
    <property type="evidence" value="ECO:0007669"/>
    <property type="project" value="InterPro"/>
</dbReference>